<evidence type="ECO:0000313" key="11">
    <source>
        <dbReference type="EMBL" id="APR64981.1"/>
    </source>
</evidence>
<organism evidence="11 12">
    <name type="scientific">Borrelia anserina Es</name>
    <dbReference type="NCBI Taxonomy" id="1365188"/>
    <lineage>
        <taxon>Bacteria</taxon>
        <taxon>Pseudomonadati</taxon>
        <taxon>Spirochaetota</taxon>
        <taxon>Spirochaetia</taxon>
        <taxon>Spirochaetales</taxon>
        <taxon>Borreliaceae</taxon>
        <taxon>Borrelia</taxon>
    </lineage>
</organism>
<dbReference type="EMBL" id="CP013704">
    <property type="protein sequence ID" value="APR64981.1"/>
    <property type="molecule type" value="Genomic_DNA"/>
</dbReference>
<feature type="domain" description="Peptidase M16 C-terminal" evidence="10">
    <location>
        <begin position="697"/>
        <end position="877"/>
    </location>
</feature>
<dbReference type="RefSeq" id="WP_025419706.1">
    <property type="nucleotide sequence ID" value="NZ_CP013704.1"/>
</dbReference>
<keyword evidence="5" id="KW-0378">Hydrolase</keyword>
<sequence length="947" mass="109591">MKYKYINEYVNSMNVLKFISLILAFLILSCLPVSLEIDKNLVSGQLENGLRYYIYGNQVPSKAVYMGILFNVGSLNEEENERGLAHYLEHMAFKGTKDYPGGENILEVLKKFGMEFGADINAYTSFDKTYYRLDLPDGGNESEIDEALNLLKNWAFQIEFDEVAIDRERNIILEEKKLRENYLGRLREKMFRIVLKNSKYEVRSPIGLEERILSFKSADFKKFYKKWYRPDLTSVIIVGDIDPYKIEKKVKERFSSFAKPVGDPEKIKINLNTVIDEEFVSIEDFETPFPSMSFVVKKEIEEKYNFATISEVKRLVEETLLDDLFINRFYELKTSGTNYFMSFNKSNSHFASDDNNYILLNEISFNINPKHFKEAVEGFFYEIERIKRFGFTKGEVDKIKSKLISYYRLSKDNINKRHSSSIVDILVDVASGGSQMFDMNEYFDIAIDHLNKISLRAISDLARSEASLNNMSIIYFYSKKSHPNLTLEEVKELRNLALDKEIKPYNDILIQGEFFEKSLESKNIVDEKELSDGISYFMLENGVEVYFKNNERQKNVVNFRASSWGGLLSENAELVPVLSLAPRVVSNSGYGDYSKLQVDKYLSDKVVSLIPTVGDQMSSIGGSADVKDLETLFKLIYFTFNEPKIDDVILQSMIEDVKAVIKSRQNDSKHLFYSAINRFYNNDDYRLRDIEYSDLKNVSKELLLDFYKKRFTYANNFKFIFVGDVNLETIKSLSGKYLGNLSSKNLDEFRDLDYSYKRNIDRIIIRKGEDSSSTVCILYPFKFNYTPENVLNYEALASLLTEGLVKTIRRKLSSVYSIGAAFDCLLRKHSDSDGFISISFMVEPKVLDNVLMAVHEYILEKQKIGVVDEDFDYIKRNIIKNNNIGSESNGYWLSKILSSVLWYDAFKDTFSVKFIENSLKKDIINTLFKGINFGQKTEIVLIPEKSS</sequence>
<keyword evidence="12" id="KW-1185">Reference proteome</keyword>
<dbReference type="Gene3D" id="3.30.830.10">
    <property type="entry name" value="Metalloenzyme, LuxS/M16 peptidase-like"/>
    <property type="match status" value="4"/>
</dbReference>
<dbReference type="PROSITE" id="PS00143">
    <property type="entry name" value="INSULINASE"/>
    <property type="match status" value="1"/>
</dbReference>
<dbReference type="Proteomes" id="UP000185502">
    <property type="component" value="Chromosome"/>
</dbReference>
<evidence type="ECO:0000256" key="4">
    <source>
        <dbReference type="ARBA" id="ARBA00022723"/>
    </source>
</evidence>
<protein>
    <submittedName>
        <fullName evidence="11">Peptidase M16</fullName>
    </submittedName>
</protein>
<dbReference type="InterPro" id="IPR011249">
    <property type="entry name" value="Metalloenz_LuxS/M16"/>
</dbReference>
<name>A0ABN4U9E2_BORAN</name>
<dbReference type="InterPro" id="IPR007863">
    <property type="entry name" value="Peptidase_M16_C"/>
</dbReference>
<proteinExistence type="inferred from homology"/>
<dbReference type="Pfam" id="PF05193">
    <property type="entry name" value="Peptidase_M16_C"/>
    <property type="match status" value="2"/>
</dbReference>
<comment type="cofactor">
    <cofactor evidence="1">
        <name>Zn(2+)</name>
        <dbReference type="ChEBI" id="CHEBI:29105"/>
    </cofactor>
</comment>
<accession>A0ABN4U9E2</accession>
<evidence type="ECO:0000256" key="6">
    <source>
        <dbReference type="ARBA" id="ARBA00022833"/>
    </source>
</evidence>
<evidence type="ECO:0000256" key="8">
    <source>
        <dbReference type="RuleBase" id="RU004447"/>
    </source>
</evidence>
<dbReference type="InterPro" id="IPR011765">
    <property type="entry name" value="Pept_M16_N"/>
</dbReference>
<evidence type="ECO:0000259" key="10">
    <source>
        <dbReference type="Pfam" id="PF05193"/>
    </source>
</evidence>
<keyword evidence="7" id="KW-0482">Metalloprotease</keyword>
<dbReference type="PROSITE" id="PS51257">
    <property type="entry name" value="PROKAR_LIPOPROTEIN"/>
    <property type="match status" value="1"/>
</dbReference>
<evidence type="ECO:0000259" key="9">
    <source>
        <dbReference type="Pfam" id="PF00675"/>
    </source>
</evidence>
<evidence type="ECO:0000256" key="7">
    <source>
        <dbReference type="ARBA" id="ARBA00023049"/>
    </source>
</evidence>
<dbReference type="Pfam" id="PF00675">
    <property type="entry name" value="Peptidase_M16"/>
    <property type="match status" value="1"/>
</dbReference>
<evidence type="ECO:0000256" key="1">
    <source>
        <dbReference type="ARBA" id="ARBA00001947"/>
    </source>
</evidence>
<gene>
    <name evidence="11" type="ORF">N187_02610</name>
</gene>
<feature type="domain" description="Peptidase M16 C-terminal" evidence="10">
    <location>
        <begin position="216"/>
        <end position="403"/>
    </location>
</feature>
<dbReference type="SUPFAM" id="SSF63411">
    <property type="entry name" value="LuxS/MPP-like metallohydrolase"/>
    <property type="match status" value="4"/>
</dbReference>
<evidence type="ECO:0000256" key="2">
    <source>
        <dbReference type="ARBA" id="ARBA00007261"/>
    </source>
</evidence>
<keyword evidence="3" id="KW-0645">Protease</keyword>
<evidence type="ECO:0000256" key="3">
    <source>
        <dbReference type="ARBA" id="ARBA00022670"/>
    </source>
</evidence>
<evidence type="ECO:0000256" key="5">
    <source>
        <dbReference type="ARBA" id="ARBA00022801"/>
    </source>
</evidence>
<dbReference type="PANTHER" id="PTHR43690:SF17">
    <property type="entry name" value="PROTEIN YHJJ"/>
    <property type="match status" value="1"/>
</dbReference>
<keyword evidence="4" id="KW-0479">Metal-binding</keyword>
<evidence type="ECO:0000313" key="12">
    <source>
        <dbReference type="Proteomes" id="UP000185502"/>
    </source>
</evidence>
<reference evidence="11" key="1">
    <citation type="submission" date="2015-12" db="EMBL/GenBank/DDBJ databases">
        <title>Chromosome of the avian spirochetosis agent Borrelia anserina Es.</title>
        <authorList>
            <person name="Elbir H."/>
            <person name="Sitlani P."/>
            <person name="Bergstroem S."/>
            <person name="Barbour A.G."/>
        </authorList>
    </citation>
    <scope>NUCLEOTIDE SEQUENCE [LARGE SCALE GENOMIC DNA]</scope>
    <source>
        <strain evidence="11">Es</strain>
    </source>
</reference>
<dbReference type="InterPro" id="IPR050626">
    <property type="entry name" value="Peptidase_M16"/>
</dbReference>
<comment type="similarity">
    <text evidence="2 8">Belongs to the peptidase M16 family.</text>
</comment>
<feature type="domain" description="Peptidase M16 N-terminal" evidence="9">
    <location>
        <begin position="57"/>
        <end position="181"/>
    </location>
</feature>
<keyword evidence="6" id="KW-0862">Zinc</keyword>
<dbReference type="PANTHER" id="PTHR43690">
    <property type="entry name" value="NARDILYSIN"/>
    <property type="match status" value="1"/>
</dbReference>
<dbReference type="InterPro" id="IPR001431">
    <property type="entry name" value="Pept_M16_Zn_BS"/>
</dbReference>